<comment type="caution">
    <text evidence="1">The sequence shown here is derived from an EMBL/GenBank/DDBJ whole genome shotgun (WGS) entry which is preliminary data.</text>
</comment>
<proteinExistence type="predicted"/>
<dbReference type="VEuPathDB" id="FungiDB:QG37_06995"/>
<dbReference type="Proteomes" id="UP000037122">
    <property type="component" value="Unassembled WGS sequence"/>
</dbReference>
<dbReference type="EMBL" id="LGST01000051">
    <property type="protein sequence ID" value="KND96694.1"/>
    <property type="molecule type" value="Genomic_DNA"/>
</dbReference>
<evidence type="ECO:0000313" key="1">
    <source>
        <dbReference type="EMBL" id="KND96694.1"/>
    </source>
</evidence>
<sequence length="170" mass="19455">MLLHLQLLRVRKLRNHGSDLRSRAATAGGNQNQKLHYVIIDLRGPALDDVDVLISHRDTNLHRSLTIGELLERARRRADTQPVTHKLAQLWVGQTDKHFTFPHDAIGLSLGGGTGDRQRGYESRKGETLREGILWRLPSLTLRGELIFFFFPFVGVNSLSCLWDWRWVSI</sequence>
<accession>A0A0L0NRQ5</accession>
<gene>
    <name evidence="1" type="ORF">QG37_06995</name>
</gene>
<protein>
    <submittedName>
        <fullName evidence="1">Uncharacterized protein</fullName>
    </submittedName>
</protein>
<organism evidence="1 2">
    <name type="scientific">Candidozyma auris</name>
    <name type="common">Yeast</name>
    <name type="synonym">Candida auris</name>
    <dbReference type="NCBI Taxonomy" id="498019"/>
    <lineage>
        <taxon>Eukaryota</taxon>
        <taxon>Fungi</taxon>
        <taxon>Dikarya</taxon>
        <taxon>Ascomycota</taxon>
        <taxon>Saccharomycotina</taxon>
        <taxon>Pichiomycetes</taxon>
        <taxon>Metschnikowiaceae</taxon>
        <taxon>Candidozyma</taxon>
    </lineage>
</organism>
<dbReference type="AlphaFoldDB" id="A0A0L0NRQ5"/>
<name>A0A0L0NRQ5_CANAR</name>
<evidence type="ECO:0000313" key="2">
    <source>
        <dbReference type="Proteomes" id="UP000037122"/>
    </source>
</evidence>
<reference evidence="2" key="1">
    <citation type="journal article" date="2015" name="BMC Genomics">
        <title>Draft genome of a commonly misdiagnosed multidrug resistant pathogen Candida auris.</title>
        <authorList>
            <person name="Chatterjee S."/>
            <person name="Alampalli S.V."/>
            <person name="Nageshan R.K."/>
            <person name="Chettiar S.T."/>
            <person name="Joshi S."/>
            <person name="Tatu U.S."/>
        </authorList>
    </citation>
    <scope>NUCLEOTIDE SEQUENCE [LARGE SCALE GENOMIC DNA]</scope>
    <source>
        <strain evidence="2">6684</strain>
    </source>
</reference>